<feature type="transmembrane region" description="Helical" evidence="6">
    <location>
        <begin position="50"/>
        <end position="69"/>
    </location>
</feature>
<name>A0A1E5RJD5_HANUV</name>
<comment type="subcellular location">
    <subcellularLocation>
        <location evidence="2">Mitochondrion inner membrane</location>
        <topology evidence="2">Single-pass membrane protein</topology>
        <orientation evidence="2">Intermembrane side</orientation>
    </subcellularLocation>
</comment>
<dbReference type="SUPFAM" id="SSF110111">
    <property type="entry name" value="Ctag/Cox11"/>
    <property type="match status" value="1"/>
</dbReference>
<evidence type="ECO:0000256" key="6">
    <source>
        <dbReference type="SAM" id="Phobius"/>
    </source>
</evidence>
<evidence type="ECO:0000256" key="4">
    <source>
        <dbReference type="ARBA" id="ARBA00022989"/>
    </source>
</evidence>
<comment type="caution">
    <text evidence="7">The sequence shown here is derived from an EMBL/GenBank/DDBJ whole genome shotgun (WGS) entry which is preliminary data.</text>
</comment>
<dbReference type="HAMAP" id="MF_00155">
    <property type="entry name" value="CtaG"/>
    <property type="match status" value="1"/>
</dbReference>
<dbReference type="GO" id="GO:0005507">
    <property type="term" value="F:copper ion binding"/>
    <property type="evidence" value="ECO:0007669"/>
    <property type="project" value="InterPro"/>
</dbReference>
<dbReference type="EMBL" id="LPNN01000005">
    <property type="protein sequence ID" value="OEJ87028.1"/>
    <property type="molecule type" value="Genomic_DNA"/>
</dbReference>
<evidence type="ECO:0000256" key="3">
    <source>
        <dbReference type="ARBA" id="ARBA00022692"/>
    </source>
</evidence>
<evidence type="ECO:0000256" key="2">
    <source>
        <dbReference type="ARBA" id="ARBA00004243"/>
    </source>
</evidence>
<keyword evidence="3 6" id="KW-0812">Transmembrane</keyword>
<evidence type="ECO:0000313" key="8">
    <source>
        <dbReference type="Proteomes" id="UP000095358"/>
    </source>
</evidence>
<comment type="function">
    <text evidence="1">Exerts its effect at some terminal stage of cytochrome c oxidase synthesis, probably by being involved in the insertion of the copper B into subunit I.</text>
</comment>
<dbReference type="Proteomes" id="UP000095358">
    <property type="component" value="Unassembled WGS sequence"/>
</dbReference>
<dbReference type="AlphaFoldDB" id="A0A1E5RJD5"/>
<dbReference type="GO" id="GO:0005759">
    <property type="term" value="C:mitochondrial matrix"/>
    <property type="evidence" value="ECO:0007669"/>
    <property type="project" value="UniProtKB-ARBA"/>
</dbReference>
<dbReference type="STRING" id="29833.A0A1E5RJD5"/>
<accession>A0A1E5RJD5</accession>
<dbReference type="PANTHER" id="PTHR21320:SF3">
    <property type="entry name" value="CYTOCHROME C OXIDASE ASSEMBLY PROTEIN COX11, MITOCHONDRIAL-RELATED"/>
    <property type="match status" value="1"/>
</dbReference>
<protein>
    <submittedName>
        <fullName evidence="7">Cytochrome c oxidase assembly protein COX11, mitochondrial</fullName>
    </submittedName>
</protein>
<sequence length="260" mass="29902">MFNIIRSRWNAKHFNLRNTYTKNHFSYSSILKNQHRLGKNGFSSFKSMTALNYATSTILCFFALSYVSVPVYRALCARTGFGGQPITDKSTVKPSRLKPVDQDKRIKVKFSCETSDVLPWKMTPEQKEVYVLPGETALAFYKARNYSDKDIIGMATYSITPGECSPYFNKIQCFCFEEQKLNAGEEVDMPVFFFIDPEFVRDSQMQEHTEIVLHYTFFKAAYAQNGAVSNPEDNIWSNKIVDSQGRVLQPVKTVNVRYDE</sequence>
<evidence type="ECO:0000313" key="7">
    <source>
        <dbReference type="EMBL" id="OEJ87028.1"/>
    </source>
</evidence>
<organism evidence="7 8">
    <name type="scientific">Hanseniaspora uvarum</name>
    <name type="common">Yeast</name>
    <name type="synonym">Kloeckera apiculata</name>
    <dbReference type="NCBI Taxonomy" id="29833"/>
    <lineage>
        <taxon>Eukaryota</taxon>
        <taxon>Fungi</taxon>
        <taxon>Dikarya</taxon>
        <taxon>Ascomycota</taxon>
        <taxon>Saccharomycotina</taxon>
        <taxon>Saccharomycetes</taxon>
        <taxon>Saccharomycodales</taxon>
        <taxon>Saccharomycodaceae</taxon>
        <taxon>Hanseniaspora</taxon>
    </lineage>
</organism>
<keyword evidence="4 6" id="KW-1133">Transmembrane helix</keyword>
<dbReference type="Pfam" id="PF04442">
    <property type="entry name" value="CtaG_Cox11"/>
    <property type="match status" value="1"/>
</dbReference>
<evidence type="ECO:0000256" key="5">
    <source>
        <dbReference type="ARBA" id="ARBA00023136"/>
    </source>
</evidence>
<dbReference type="OrthoDB" id="1704689at2759"/>
<keyword evidence="5 6" id="KW-0472">Membrane</keyword>
<dbReference type="Gene3D" id="2.60.370.10">
    <property type="entry name" value="Ctag/Cox11"/>
    <property type="match status" value="1"/>
</dbReference>
<dbReference type="InterPro" id="IPR023471">
    <property type="entry name" value="CtaG/Cox11_dom_sf"/>
</dbReference>
<dbReference type="VEuPathDB" id="FungiDB:AWRI3580_g3064"/>
<dbReference type="NCBIfam" id="NF003465">
    <property type="entry name" value="PRK05089.1"/>
    <property type="match status" value="1"/>
</dbReference>
<evidence type="ECO:0000256" key="1">
    <source>
        <dbReference type="ARBA" id="ARBA00004007"/>
    </source>
</evidence>
<dbReference type="InterPro" id="IPR007533">
    <property type="entry name" value="Cyt_c_oxidase_assmbl_CtaG"/>
</dbReference>
<dbReference type="FunFam" id="2.60.370.10:FF:000001">
    <property type="entry name" value="COX11 cytochrome c oxidase assembly homolog"/>
    <property type="match status" value="1"/>
</dbReference>
<dbReference type="PANTHER" id="PTHR21320">
    <property type="entry name" value="CYTOCHROME C OXIDASE ASSEMBLY PROTEIN COX11-RELATED"/>
    <property type="match status" value="1"/>
</dbReference>
<gene>
    <name evidence="7" type="ORF">AWRI3580_g3064</name>
</gene>
<proteinExistence type="inferred from homology"/>
<dbReference type="GO" id="GO:0005743">
    <property type="term" value="C:mitochondrial inner membrane"/>
    <property type="evidence" value="ECO:0007669"/>
    <property type="project" value="UniProtKB-SubCell"/>
</dbReference>
<reference evidence="8" key="1">
    <citation type="journal article" date="2016" name="Genome Announc.">
        <title>Genome sequences of three species of Hanseniaspora isolated from spontaneous wine fermentations.</title>
        <authorList>
            <person name="Sternes P.R."/>
            <person name="Lee D."/>
            <person name="Kutyna D.R."/>
            <person name="Borneman A.R."/>
        </authorList>
    </citation>
    <scope>NUCLEOTIDE SEQUENCE [LARGE SCALE GENOMIC DNA]</scope>
    <source>
        <strain evidence="8">AWRI3580</strain>
    </source>
</reference>
<keyword evidence="8" id="KW-1185">Reference proteome</keyword>